<dbReference type="Proteomes" id="UP000789901">
    <property type="component" value="Unassembled WGS sequence"/>
</dbReference>
<evidence type="ECO:0000313" key="2">
    <source>
        <dbReference type="Proteomes" id="UP000789901"/>
    </source>
</evidence>
<keyword evidence="2" id="KW-1185">Reference proteome</keyword>
<reference evidence="1 2" key="1">
    <citation type="submission" date="2021-06" db="EMBL/GenBank/DDBJ databases">
        <authorList>
            <person name="Kallberg Y."/>
            <person name="Tangrot J."/>
            <person name="Rosling A."/>
        </authorList>
    </citation>
    <scope>NUCLEOTIDE SEQUENCE [LARGE SCALE GENOMIC DNA]</scope>
    <source>
        <strain evidence="1 2">120-4 pot B 10/14</strain>
    </source>
</reference>
<sequence>TTVVTTSSAAYRAVPTTGSIIHIVGSSKGSIKGGTFNIFTTGVSTLKKIRVKWVGFNNSNHKKHGNQNNKGSNREFHFIVITWYVMGVELFKENFIFQTVGKFWKNEPRDL</sequence>
<feature type="non-terminal residue" evidence="1">
    <location>
        <position position="1"/>
    </location>
</feature>
<gene>
    <name evidence="1" type="ORF">GMARGA_LOCUS29311</name>
</gene>
<evidence type="ECO:0000313" key="1">
    <source>
        <dbReference type="EMBL" id="CAG8827102.1"/>
    </source>
</evidence>
<organism evidence="1 2">
    <name type="scientific">Gigaspora margarita</name>
    <dbReference type="NCBI Taxonomy" id="4874"/>
    <lineage>
        <taxon>Eukaryota</taxon>
        <taxon>Fungi</taxon>
        <taxon>Fungi incertae sedis</taxon>
        <taxon>Mucoromycota</taxon>
        <taxon>Glomeromycotina</taxon>
        <taxon>Glomeromycetes</taxon>
        <taxon>Diversisporales</taxon>
        <taxon>Gigasporaceae</taxon>
        <taxon>Gigaspora</taxon>
    </lineage>
</organism>
<name>A0ABN7WD36_GIGMA</name>
<accession>A0ABN7WD36</accession>
<protein>
    <submittedName>
        <fullName evidence="1">44861_t:CDS:1</fullName>
    </submittedName>
</protein>
<comment type="caution">
    <text evidence="1">The sequence shown here is derived from an EMBL/GenBank/DDBJ whole genome shotgun (WGS) entry which is preliminary data.</text>
</comment>
<dbReference type="EMBL" id="CAJVQB010039174">
    <property type="protein sequence ID" value="CAG8827102.1"/>
    <property type="molecule type" value="Genomic_DNA"/>
</dbReference>
<proteinExistence type="predicted"/>